<dbReference type="CDD" id="cd11384">
    <property type="entry name" value="RagA_like"/>
    <property type="match status" value="1"/>
</dbReference>
<evidence type="ECO:0000256" key="4">
    <source>
        <dbReference type="ARBA" id="ARBA00007756"/>
    </source>
</evidence>
<keyword evidence="10 14" id="KW-0342">GTP-binding</keyword>
<dbReference type="GO" id="GO:1990131">
    <property type="term" value="C:Gtr1-Gtr2 GTPase complex"/>
    <property type="evidence" value="ECO:0007669"/>
    <property type="project" value="TreeGrafter"/>
</dbReference>
<dbReference type="InterPro" id="IPR006762">
    <property type="entry name" value="Gtr1_RagA"/>
</dbReference>
<dbReference type="GO" id="GO:1904263">
    <property type="term" value="P:positive regulation of TORC1 signaling"/>
    <property type="evidence" value="ECO:0007669"/>
    <property type="project" value="TreeGrafter"/>
</dbReference>
<keyword evidence="5" id="KW-0963">Cytoplasm</keyword>
<dbReference type="GO" id="GO:0009267">
    <property type="term" value="P:cellular response to starvation"/>
    <property type="evidence" value="ECO:0007669"/>
    <property type="project" value="TreeGrafter"/>
</dbReference>
<dbReference type="GO" id="GO:0003924">
    <property type="term" value="F:GTPase activity"/>
    <property type="evidence" value="ECO:0007669"/>
    <property type="project" value="TreeGrafter"/>
</dbReference>
<comment type="caution">
    <text evidence="15">The sequence shown here is derived from an EMBL/GenBank/DDBJ whole genome shotgun (WGS) entry which is preliminary data.</text>
</comment>
<name>A0A4Y2FAW9_ARAVE</name>
<keyword evidence="7 14" id="KW-0547">Nucleotide-binding</keyword>
<dbReference type="Gene3D" id="3.40.50.300">
    <property type="entry name" value="P-loop containing nucleotide triphosphate hydrolases"/>
    <property type="match status" value="1"/>
</dbReference>
<evidence type="ECO:0000256" key="2">
    <source>
        <dbReference type="ARBA" id="ARBA00004371"/>
    </source>
</evidence>
<sequence>MPQGFSFPKNGTSQRPEAVLGNSGTGYLKSGWSCWIQNGTDGHIMQSSEQAQPEIIQFFLAEDLTKNKSIKMKKKVLLMGKSGSGKTSMRSIIFANYIARDTRRLGATIDVEHSHVRFLGNLVLNLWDCGGQEAFMENFFASQRDNIFRNVEVLIYVFDVESRELEKDMHYYQSCLEAILQSSPEAKIFCLIHKMDLVQEDQRDLIFRERERDLERLSRPLECTCFRTSIWDETLYEAWSSIVYKLIPNVQQLQTNLKQFADIIEADEVLLFERATFLVIARAERKEHSDIHRFEKVSNIIKQFKLSCSKIAAQFQSMQLSNGNFSAYIDVFTPNTYVMVVISDPNITPAITLLNIKNARKHFEKLEGVRQPQQLLPSQ</sequence>
<comment type="similarity">
    <text evidence="4 14">Belongs to the GTR/RAG GTP-binding protein family.</text>
</comment>
<dbReference type="FunFam" id="3.30.450.190:FF:000002">
    <property type="entry name" value="Ras-related GTP-binding protein A"/>
    <property type="match status" value="1"/>
</dbReference>
<gene>
    <name evidence="15" type="primary">Rraga</name>
    <name evidence="15" type="ORF">AVEN_44536_1</name>
</gene>
<dbReference type="AlphaFoldDB" id="A0A4Y2FAW9"/>
<evidence type="ECO:0000313" key="16">
    <source>
        <dbReference type="Proteomes" id="UP000499080"/>
    </source>
</evidence>
<keyword evidence="12" id="KW-0458">Lysosome</keyword>
<evidence type="ECO:0000256" key="10">
    <source>
        <dbReference type="ARBA" id="ARBA00023134"/>
    </source>
</evidence>
<dbReference type="InterPro" id="IPR039397">
    <property type="entry name" value="RagA/B"/>
</dbReference>
<evidence type="ECO:0000256" key="7">
    <source>
        <dbReference type="ARBA" id="ARBA00022741"/>
    </source>
</evidence>
<evidence type="ECO:0000256" key="9">
    <source>
        <dbReference type="ARBA" id="ARBA00022843"/>
    </source>
</evidence>
<dbReference type="OrthoDB" id="10020193at2759"/>
<dbReference type="GO" id="GO:0005634">
    <property type="term" value="C:nucleus"/>
    <property type="evidence" value="ECO:0007669"/>
    <property type="project" value="TreeGrafter"/>
</dbReference>
<evidence type="ECO:0000256" key="8">
    <source>
        <dbReference type="ARBA" id="ARBA00022801"/>
    </source>
</evidence>
<evidence type="ECO:0000256" key="12">
    <source>
        <dbReference type="ARBA" id="ARBA00023228"/>
    </source>
</evidence>
<keyword evidence="9" id="KW-0832">Ubl conjugation</keyword>
<keyword evidence="11" id="KW-0472">Membrane</keyword>
<keyword evidence="8" id="KW-0378">Hydrolase</keyword>
<dbReference type="GO" id="GO:0005764">
    <property type="term" value="C:lysosome"/>
    <property type="evidence" value="ECO:0007669"/>
    <property type="project" value="UniProtKB-SubCell"/>
</dbReference>
<proteinExistence type="inferred from homology"/>
<protein>
    <submittedName>
        <fullName evidence="15">Ras-related GTP-binding protein A</fullName>
    </submittedName>
</protein>
<dbReference type="GO" id="GO:0005525">
    <property type="term" value="F:GTP binding"/>
    <property type="evidence" value="ECO:0007669"/>
    <property type="project" value="UniProtKB-UniRule"/>
</dbReference>
<organism evidence="15 16">
    <name type="scientific">Araneus ventricosus</name>
    <name type="common">Orbweaver spider</name>
    <name type="synonym">Epeira ventricosa</name>
    <dbReference type="NCBI Taxonomy" id="182803"/>
    <lineage>
        <taxon>Eukaryota</taxon>
        <taxon>Metazoa</taxon>
        <taxon>Ecdysozoa</taxon>
        <taxon>Arthropoda</taxon>
        <taxon>Chelicerata</taxon>
        <taxon>Arachnida</taxon>
        <taxon>Araneae</taxon>
        <taxon>Araneomorphae</taxon>
        <taxon>Entelegynae</taxon>
        <taxon>Araneoidea</taxon>
        <taxon>Araneidae</taxon>
        <taxon>Araneus</taxon>
    </lineage>
</organism>
<dbReference type="FunFam" id="3.40.50.300:FF:000276">
    <property type="entry name" value="Ras-related GTP-binding protein A"/>
    <property type="match status" value="1"/>
</dbReference>
<keyword evidence="16" id="KW-1185">Reference proteome</keyword>
<dbReference type="GO" id="GO:0012505">
    <property type="term" value="C:endomembrane system"/>
    <property type="evidence" value="ECO:0007669"/>
    <property type="project" value="UniProtKB-SubCell"/>
</dbReference>
<evidence type="ECO:0000256" key="11">
    <source>
        <dbReference type="ARBA" id="ARBA00023136"/>
    </source>
</evidence>
<dbReference type="GO" id="GO:0010507">
    <property type="term" value="P:negative regulation of autophagy"/>
    <property type="evidence" value="ECO:0007669"/>
    <property type="project" value="TreeGrafter"/>
</dbReference>
<dbReference type="Proteomes" id="UP000499080">
    <property type="component" value="Unassembled WGS sequence"/>
</dbReference>
<dbReference type="Pfam" id="PF04670">
    <property type="entry name" value="Gtr1_RagA"/>
    <property type="match status" value="1"/>
</dbReference>
<evidence type="ECO:0000256" key="3">
    <source>
        <dbReference type="ARBA" id="ARBA00004496"/>
    </source>
</evidence>
<evidence type="ECO:0000256" key="14">
    <source>
        <dbReference type="RuleBase" id="RU367014"/>
    </source>
</evidence>
<comment type="catalytic activity">
    <reaction evidence="13">
        <text>GTP + H2O = GDP + phosphate + H(+)</text>
        <dbReference type="Rhea" id="RHEA:19669"/>
        <dbReference type="ChEBI" id="CHEBI:15377"/>
        <dbReference type="ChEBI" id="CHEBI:15378"/>
        <dbReference type="ChEBI" id="CHEBI:37565"/>
        <dbReference type="ChEBI" id="CHEBI:43474"/>
        <dbReference type="ChEBI" id="CHEBI:58189"/>
    </reaction>
    <physiologicalReaction direction="left-to-right" evidence="13">
        <dbReference type="Rhea" id="RHEA:19670"/>
    </physiologicalReaction>
</comment>
<dbReference type="SUPFAM" id="SSF52540">
    <property type="entry name" value="P-loop containing nucleoside triphosphate hydrolases"/>
    <property type="match status" value="1"/>
</dbReference>
<evidence type="ECO:0000256" key="13">
    <source>
        <dbReference type="ARBA" id="ARBA00049117"/>
    </source>
</evidence>
<dbReference type="PANTHER" id="PTHR11259">
    <property type="entry name" value="RAS-RELATED GTP BINDING RAG/GTR YEAST"/>
    <property type="match status" value="1"/>
</dbReference>
<evidence type="ECO:0000256" key="5">
    <source>
        <dbReference type="ARBA" id="ARBA00022490"/>
    </source>
</evidence>
<dbReference type="InterPro" id="IPR027417">
    <property type="entry name" value="P-loop_NTPase"/>
</dbReference>
<reference evidence="15 16" key="1">
    <citation type="journal article" date="2019" name="Sci. Rep.">
        <title>Orb-weaving spider Araneus ventricosus genome elucidates the spidroin gene catalogue.</title>
        <authorList>
            <person name="Kono N."/>
            <person name="Nakamura H."/>
            <person name="Ohtoshi R."/>
            <person name="Moran D.A.P."/>
            <person name="Shinohara A."/>
            <person name="Yoshida Y."/>
            <person name="Fujiwara M."/>
            <person name="Mori M."/>
            <person name="Tomita M."/>
            <person name="Arakawa K."/>
        </authorList>
    </citation>
    <scope>NUCLEOTIDE SEQUENCE [LARGE SCALE GENOMIC DNA]</scope>
</reference>
<keyword evidence="6" id="KW-1017">Isopeptide bond</keyword>
<dbReference type="PANTHER" id="PTHR11259:SF1">
    <property type="entry name" value="RAS-RELATED GTP-BINDING PROTEIN"/>
    <property type="match status" value="1"/>
</dbReference>
<dbReference type="EMBL" id="BGPR01000845">
    <property type="protein sequence ID" value="GBM37606.1"/>
    <property type="molecule type" value="Genomic_DNA"/>
</dbReference>
<evidence type="ECO:0000313" key="15">
    <source>
        <dbReference type="EMBL" id="GBM37606.1"/>
    </source>
</evidence>
<dbReference type="Gene3D" id="3.30.450.190">
    <property type="match status" value="1"/>
</dbReference>
<evidence type="ECO:0000256" key="1">
    <source>
        <dbReference type="ARBA" id="ARBA00004308"/>
    </source>
</evidence>
<accession>A0A4Y2FAW9</accession>
<comment type="subcellular location">
    <subcellularLocation>
        <location evidence="3">Cytoplasm</location>
    </subcellularLocation>
    <subcellularLocation>
        <location evidence="1">Endomembrane system</location>
    </subcellularLocation>
    <subcellularLocation>
        <location evidence="2">Lysosome</location>
    </subcellularLocation>
</comment>
<evidence type="ECO:0000256" key="6">
    <source>
        <dbReference type="ARBA" id="ARBA00022499"/>
    </source>
</evidence>